<accession>A0A6J6VGE7</accession>
<reference evidence="1" key="1">
    <citation type="submission" date="2020-05" db="EMBL/GenBank/DDBJ databases">
        <authorList>
            <person name="Chiriac C."/>
            <person name="Salcher M."/>
            <person name="Ghai R."/>
            <person name="Kavagutti S V."/>
        </authorList>
    </citation>
    <scope>NUCLEOTIDE SEQUENCE</scope>
</reference>
<evidence type="ECO:0000313" key="1">
    <source>
        <dbReference type="EMBL" id="CAB4769577.1"/>
    </source>
</evidence>
<proteinExistence type="predicted"/>
<dbReference type="EMBL" id="CAEZZL010000130">
    <property type="protein sequence ID" value="CAB4769577.1"/>
    <property type="molecule type" value="Genomic_DNA"/>
</dbReference>
<dbReference type="AlphaFoldDB" id="A0A6J6VGE7"/>
<gene>
    <name evidence="1" type="ORF">UFOPK2870_01246</name>
</gene>
<protein>
    <submittedName>
        <fullName evidence="1">Unannotated protein</fullName>
    </submittedName>
</protein>
<sequence>MSRVIGNRGGTWRGTVTEHGTLIPADGGAELAWHVAGDDRWYSPASEPTLRQKWYAGFPVCETRIRVGNGDIVQRMYCVADRGGMTVIEFENESTLPVAVAVTRSDVLTTRQPIDNPPAGIDLPASSMVIPLGHKSTARIALAHINPSSGPLPDDIPDHQQVVRGWETACDLASRITMPDHSVVAGIARVRSDLLLGVGVTEDASIELVRLAETHRDSIVDVVETVQRRVKAEKRARVLQWDTPHLMASAARACVLLDDEVAANDIGSTWLRMADRAVEELPIEIPAGLGAIAWAESLLAQASPSGGQCVLLPHGIPETWWGSAFEAHGITADPYRTISFAVRWHGPRPAVLWEITGAAGLLITGGAADPSWHTTDASGEALLAAPISANV</sequence>
<organism evidence="1">
    <name type="scientific">freshwater metagenome</name>
    <dbReference type="NCBI Taxonomy" id="449393"/>
    <lineage>
        <taxon>unclassified sequences</taxon>
        <taxon>metagenomes</taxon>
        <taxon>ecological metagenomes</taxon>
    </lineage>
</organism>
<name>A0A6J6VGE7_9ZZZZ</name>